<keyword evidence="1" id="KW-0812">Transmembrane</keyword>
<proteinExistence type="predicted"/>
<protein>
    <submittedName>
        <fullName evidence="2">Uncharacterized protein</fullName>
    </submittedName>
</protein>
<feature type="transmembrane region" description="Helical" evidence="1">
    <location>
        <begin position="21"/>
        <end position="44"/>
    </location>
</feature>
<accession>A0ABV8IV66</accession>
<gene>
    <name evidence="2" type="ORF">ACFO0C_24695</name>
</gene>
<organism evidence="2 3">
    <name type="scientific">Actinoplanes subglobosus</name>
    <dbReference type="NCBI Taxonomy" id="1547892"/>
    <lineage>
        <taxon>Bacteria</taxon>
        <taxon>Bacillati</taxon>
        <taxon>Actinomycetota</taxon>
        <taxon>Actinomycetes</taxon>
        <taxon>Micromonosporales</taxon>
        <taxon>Micromonosporaceae</taxon>
        <taxon>Actinoplanes</taxon>
    </lineage>
</organism>
<keyword evidence="1" id="KW-0472">Membrane</keyword>
<dbReference type="EMBL" id="JBHSBL010000018">
    <property type="protein sequence ID" value="MFC4068144.1"/>
    <property type="molecule type" value="Genomic_DNA"/>
</dbReference>
<name>A0ABV8IV66_9ACTN</name>
<reference evidence="3" key="1">
    <citation type="journal article" date="2019" name="Int. J. Syst. Evol. Microbiol.">
        <title>The Global Catalogue of Microorganisms (GCM) 10K type strain sequencing project: providing services to taxonomists for standard genome sequencing and annotation.</title>
        <authorList>
            <consortium name="The Broad Institute Genomics Platform"/>
            <consortium name="The Broad Institute Genome Sequencing Center for Infectious Disease"/>
            <person name="Wu L."/>
            <person name="Ma J."/>
        </authorList>
    </citation>
    <scope>NUCLEOTIDE SEQUENCE [LARGE SCALE GENOMIC DNA]</scope>
    <source>
        <strain evidence="3">TBRC 5832</strain>
    </source>
</reference>
<comment type="caution">
    <text evidence="2">The sequence shown here is derived from an EMBL/GenBank/DDBJ whole genome shotgun (WGS) entry which is preliminary data.</text>
</comment>
<keyword evidence="3" id="KW-1185">Reference proteome</keyword>
<dbReference type="RefSeq" id="WP_378069015.1">
    <property type="nucleotide sequence ID" value="NZ_JBHSBL010000018.1"/>
</dbReference>
<dbReference type="Proteomes" id="UP001595867">
    <property type="component" value="Unassembled WGS sequence"/>
</dbReference>
<keyword evidence="1" id="KW-1133">Transmembrane helix</keyword>
<evidence type="ECO:0000256" key="1">
    <source>
        <dbReference type="SAM" id="Phobius"/>
    </source>
</evidence>
<evidence type="ECO:0000313" key="3">
    <source>
        <dbReference type="Proteomes" id="UP001595867"/>
    </source>
</evidence>
<sequence>MSDALSGYRRLPGREPRPVTQGLVAIIAAVLILGCGLLAGRLLADEGSTPAPLPSPSRSIP</sequence>
<evidence type="ECO:0000313" key="2">
    <source>
        <dbReference type="EMBL" id="MFC4068144.1"/>
    </source>
</evidence>